<dbReference type="PANTHER" id="PTHR30288:SF0">
    <property type="entry name" value="FLAGELLAR HOOK-ASSOCIATED PROTEIN 2"/>
    <property type="match status" value="1"/>
</dbReference>
<evidence type="ECO:0000256" key="4">
    <source>
        <dbReference type="ARBA" id="ARBA00023143"/>
    </source>
</evidence>
<dbReference type="Proteomes" id="UP001240171">
    <property type="component" value="Unassembled WGS sequence"/>
</dbReference>
<keyword evidence="8" id="KW-0969">Cilium</keyword>
<evidence type="ECO:0000256" key="1">
    <source>
        <dbReference type="ARBA" id="ARBA00009764"/>
    </source>
</evidence>
<comment type="similarity">
    <text evidence="1 5">Belongs to the FliD family.</text>
</comment>
<keyword evidence="9" id="KW-1185">Reference proteome</keyword>
<proteinExistence type="inferred from homology"/>
<keyword evidence="3" id="KW-0175">Coiled coil</keyword>
<gene>
    <name evidence="8" type="primary">fliD</name>
    <name evidence="8" type="ORF">Q5741_09070</name>
</gene>
<dbReference type="Pfam" id="PF02465">
    <property type="entry name" value="FliD_N"/>
    <property type="match status" value="1"/>
</dbReference>
<reference evidence="8 9" key="1">
    <citation type="submission" date="2023-07" db="EMBL/GenBank/DDBJ databases">
        <title>Paenibacillus sp. JX-17 nov. isolated from soil.</title>
        <authorList>
            <person name="Wan Y."/>
            <person name="Liu B."/>
        </authorList>
    </citation>
    <scope>NUCLEOTIDE SEQUENCE [LARGE SCALE GENOMIC DNA]</scope>
    <source>
        <strain evidence="8 9">JX-17</strain>
    </source>
</reference>
<dbReference type="EMBL" id="JAUQTB010000003">
    <property type="protein sequence ID" value="MDO7906570.1"/>
    <property type="molecule type" value="Genomic_DNA"/>
</dbReference>
<evidence type="ECO:0000313" key="8">
    <source>
        <dbReference type="EMBL" id="MDO7906570.1"/>
    </source>
</evidence>
<name>A0ABT9CBD2_9BACL</name>
<keyword evidence="4 5" id="KW-0975">Bacterial flagellum</keyword>
<organism evidence="8 9">
    <name type="scientific">Paenibacillus lacisoli</name>
    <dbReference type="NCBI Taxonomy" id="3064525"/>
    <lineage>
        <taxon>Bacteria</taxon>
        <taxon>Bacillati</taxon>
        <taxon>Bacillota</taxon>
        <taxon>Bacilli</taxon>
        <taxon>Bacillales</taxon>
        <taxon>Paenibacillaceae</taxon>
        <taxon>Paenibacillus</taxon>
    </lineage>
</organism>
<evidence type="ECO:0000259" key="6">
    <source>
        <dbReference type="Pfam" id="PF02465"/>
    </source>
</evidence>
<feature type="domain" description="Flagellar hook-associated protein 2 C-terminal" evidence="7">
    <location>
        <begin position="244"/>
        <end position="509"/>
    </location>
</feature>
<evidence type="ECO:0000256" key="3">
    <source>
        <dbReference type="ARBA" id="ARBA00023054"/>
    </source>
</evidence>
<protein>
    <recommendedName>
        <fullName evidence="5">Flagellar hook-associated protein 2</fullName>
        <shortName evidence="5">HAP2</shortName>
    </recommendedName>
    <alternativeName>
        <fullName evidence="5">Flagellar cap protein</fullName>
    </alternativeName>
</protein>
<evidence type="ECO:0000256" key="2">
    <source>
        <dbReference type="ARBA" id="ARBA00011255"/>
    </source>
</evidence>
<evidence type="ECO:0000256" key="5">
    <source>
        <dbReference type="RuleBase" id="RU362066"/>
    </source>
</evidence>
<comment type="caution">
    <text evidence="8">The sequence shown here is derived from an EMBL/GenBank/DDBJ whole genome shotgun (WGS) entry which is preliminary data.</text>
</comment>
<dbReference type="PANTHER" id="PTHR30288">
    <property type="entry name" value="FLAGELLAR CAP/ASSEMBLY PROTEIN FLID"/>
    <property type="match status" value="1"/>
</dbReference>
<dbReference type="RefSeq" id="WP_305023751.1">
    <property type="nucleotide sequence ID" value="NZ_JAUQTB010000003.1"/>
</dbReference>
<keyword evidence="5" id="KW-0964">Secreted</keyword>
<dbReference type="InterPro" id="IPR003481">
    <property type="entry name" value="FliD_N"/>
</dbReference>
<comment type="function">
    <text evidence="5">Required for morphogenesis and for the elongation of the flagellar filament by facilitating polymerization of the flagellin monomers at the tip of growing filament. Forms a capping structure, which prevents flagellin subunits (transported through the central channel of the flagellum) from leaking out without polymerization at the distal end.</text>
</comment>
<evidence type="ECO:0000313" key="9">
    <source>
        <dbReference type="Proteomes" id="UP001240171"/>
    </source>
</evidence>
<sequence length="521" mass="55640">MTTINGSSLLRVGGLASGMDTDSIVKQLMSAQKIPLDKLNQQKQLLEWKRDAYRDINSKLVDFRVNKISSYRSSTAMVTQKAVVSGNTDAVSAKAGGGANGVAMSVEVSSLATKETVKAANTLTAGGKSALLTTKLSDLASYNSSDFTAATSADGKTTYSATIMIKVGADTDADALKVDITSEDTVASVINKITSGTNSRVTAVYDEVSGQFSIKAKNYGENNDITVSGLSATLGVFTQSVKGASAKVTVTTDEGSQTYTPSSNTLTVNGVTLTLNSTNEGSPSKITTQSDPSTAVETIKSFVKDYNDLIATLNTKIGEAKYRDYVPLTDEQKKDMSEDDIKLWNEKAQSGLLKGDDILTSTISMMRGIITEALGGGSVNLASMGITTGQYFENGKLYVDEAKLTKAIESNPEGVTSFFQGTAATSTKSGLFNKFYDKLNGVLDQISKKAGTSKLSSDTTKAYLPESLMGKELKEYNKRISTLQDRLNDMETRYYKQFTAMEQALSNFNNQSASLTNFLNG</sequence>
<dbReference type="InterPro" id="IPR040026">
    <property type="entry name" value="FliD"/>
</dbReference>
<accession>A0ABT9CBD2</accession>
<dbReference type="Pfam" id="PF07195">
    <property type="entry name" value="FliD_C"/>
    <property type="match status" value="1"/>
</dbReference>
<keyword evidence="8" id="KW-0966">Cell projection</keyword>
<keyword evidence="8" id="KW-0282">Flagellum</keyword>
<comment type="subunit">
    <text evidence="2 5">Homopentamer.</text>
</comment>
<feature type="domain" description="Flagellar hook-associated protein 2 N-terminal" evidence="6">
    <location>
        <begin position="17"/>
        <end position="114"/>
    </location>
</feature>
<comment type="subcellular location">
    <subcellularLocation>
        <location evidence="5">Secreted</location>
    </subcellularLocation>
    <subcellularLocation>
        <location evidence="5">Bacterial flagellum</location>
    </subcellularLocation>
</comment>
<dbReference type="InterPro" id="IPR010809">
    <property type="entry name" value="FliD_C"/>
</dbReference>
<evidence type="ECO:0000259" key="7">
    <source>
        <dbReference type="Pfam" id="PF07195"/>
    </source>
</evidence>